<reference evidence="3" key="1">
    <citation type="submission" date="2022-08" db="EMBL/GenBank/DDBJ databases">
        <title>A Global Phylogenomic Analysis of the Shiitake Genus Lentinula.</title>
        <authorList>
            <consortium name="DOE Joint Genome Institute"/>
            <person name="Sierra-Patev S."/>
            <person name="Min B."/>
            <person name="Naranjo-Ortiz M."/>
            <person name="Looney B."/>
            <person name="Konkel Z."/>
            <person name="Slot J.C."/>
            <person name="Sakamoto Y."/>
            <person name="Steenwyk J.L."/>
            <person name="Rokas A."/>
            <person name="Carro J."/>
            <person name="Camarero S."/>
            <person name="Ferreira P."/>
            <person name="Molpeceres G."/>
            <person name="Ruiz-Duenas F.J."/>
            <person name="Serrano A."/>
            <person name="Henrissat B."/>
            <person name="Drula E."/>
            <person name="Hughes K.W."/>
            <person name="Mata J.L."/>
            <person name="Ishikawa N.K."/>
            <person name="Vargas-Isla R."/>
            <person name="Ushijima S."/>
            <person name="Smith C.A."/>
            <person name="Ahrendt S."/>
            <person name="Andreopoulos W."/>
            <person name="He G."/>
            <person name="Labutti K."/>
            <person name="Lipzen A."/>
            <person name="Ng V."/>
            <person name="Riley R."/>
            <person name="Sandor L."/>
            <person name="Barry K."/>
            <person name="Martinez A.T."/>
            <person name="Xiao Y."/>
            <person name="Gibbons J.G."/>
            <person name="Terashima K."/>
            <person name="Grigoriev I.V."/>
            <person name="Hibbett D.S."/>
        </authorList>
    </citation>
    <scope>NUCLEOTIDE SEQUENCE</scope>
    <source>
        <strain evidence="3">JLM2183</strain>
    </source>
</reference>
<name>A0A9W9A1K9_9AGAR</name>
<feature type="domain" description="YMC020W-like alpha/beta hydrolase" evidence="2">
    <location>
        <begin position="371"/>
        <end position="497"/>
    </location>
</feature>
<feature type="region of interest" description="Disordered" evidence="1">
    <location>
        <begin position="268"/>
        <end position="308"/>
    </location>
</feature>
<protein>
    <recommendedName>
        <fullName evidence="2">YMC020W-like alpha/beta hydrolase domain-containing protein</fullName>
    </recommendedName>
</protein>
<feature type="compositionally biased region" description="Basic residues" evidence="1">
    <location>
        <begin position="282"/>
        <end position="291"/>
    </location>
</feature>
<feature type="compositionally biased region" description="Polar residues" evidence="1">
    <location>
        <begin position="125"/>
        <end position="135"/>
    </location>
</feature>
<dbReference type="Proteomes" id="UP001150266">
    <property type="component" value="Unassembled WGS sequence"/>
</dbReference>
<evidence type="ECO:0000256" key="1">
    <source>
        <dbReference type="SAM" id="MobiDB-lite"/>
    </source>
</evidence>
<dbReference type="InterPro" id="IPR058933">
    <property type="entry name" value="YMC020W-like_ab_hydrolase"/>
</dbReference>
<evidence type="ECO:0000259" key="2">
    <source>
        <dbReference type="Pfam" id="PF26147"/>
    </source>
</evidence>
<evidence type="ECO:0000313" key="4">
    <source>
        <dbReference type="Proteomes" id="UP001150266"/>
    </source>
</evidence>
<feature type="compositionally biased region" description="Low complexity" evidence="1">
    <location>
        <begin position="268"/>
        <end position="281"/>
    </location>
</feature>
<feature type="region of interest" description="Disordered" evidence="1">
    <location>
        <begin position="1"/>
        <end position="58"/>
    </location>
</feature>
<feature type="compositionally biased region" description="Basic and acidic residues" evidence="1">
    <location>
        <begin position="1"/>
        <end position="18"/>
    </location>
</feature>
<sequence>MTESEKIKEAALARDRPPDIASSSITTTTTQDDTSTVQTSSSTVVSEGKSYDLRPTNVDPINPIADSASYMRSGWASFFSSRGRGLTTKNLNDVAVEIEGAKDDVRRDENGIEIMDLTDDEAGNVNVNVQEPGSESESEKDVTKASVAAAKKGRRSGVSPGNAGAAGPSSLPKDSISTPPSGTDGLKKEKEKSKPANKSGTSTPAPPPPPNLVLPTWEDTFHTLPRSWIPEQYLPVSNNTTGGLGTTIGKTMRYISGVLLGADNGYISSGESSRSSASASATKRRSRRGSTRRMSISGENAIPGGSGVGSEAELIARERQKLRELLNWGHNLPRAWELIDTAIENRKKAAMDKKGKVKAMIGQEEHRIDVTRGCKKVVVIGIHGWFPGTHFPVLLHSPTGTSPKFVNMMEQALEEFQSAHGVKFNKVTKIPLEGEGTIDRRVEKLYSNLLSNESWVDDLHNADVIFVATHSQGSVVSTHLLDRLIRDRHIRTAKNAASEPISDMGINLLPLPPQRICCLCLCGIHLGPLRYLSSSSLLQPYIQYFESAAARELFEFQDTESDVSRAYVQALRNVLFNEIKMVYVASLNDQVVPIYSGLFTSACHPLILRALYIDGDAYHSSDFLTNLLVLLLRVLNCGLSDSGLLAHLSEATAGSLSGIGHSTAYEELSTFSLAVNYLFLTNNGFEDHRELTVDHFNASHEMNDYEIPWALRDLIADEKVTHHFSREITQLRDVFRNWHPKTTILRDIKRKLQPIQRLPTTSTPGTANNASKL</sequence>
<comment type="caution">
    <text evidence="3">The sequence shown here is derived from an EMBL/GenBank/DDBJ whole genome shotgun (WGS) entry which is preliminary data.</text>
</comment>
<accession>A0A9W9A1K9</accession>
<feature type="compositionally biased region" description="Basic and acidic residues" evidence="1">
    <location>
        <begin position="185"/>
        <end position="194"/>
    </location>
</feature>
<dbReference type="OrthoDB" id="5598028at2759"/>
<dbReference type="AlphaFoldDB" id="A0A9W9A1K9"/>
<feature type="compositionally biased region" description="Low complexity" evidence="1">
    <location>
        <begin position="22"/>
        <end position="46"/>
    </location>
</feature>
<gene>
    <name evidence="3" type="ORF">J3R30DRAFT_3298600</name>
</gene>
<dbReference type="PANTHER" id="PTHR47349">
    <property type="entry name" value="CHROMOSOME 8, WHOLE GENOME SHOTGUN SEQUENCE"/>
    <property type="match status" value="1"/>
</dbReference>
<dbReference type="InterPro" id="IPR058934">
    <property type="entry name" value="YMC020W-like"/>
</dbReference>
<feature type="region of interest" description="Disordered" evidence="1">
    <location>
        <begin position="104"/>
        <end position="216"/>
    </location>
</feature>
<feature type="domain" description="YMC020W-like alpha/beta hydrolase" evidence="2">
    <location>
        <begin position="514"/>
        <end position="717"/>
    </location>
</feature>
<keyword evidence="4" id="KW-1185">Reference proteome</keyword>
<dbReference type="PANTHER" id="PTHR47349:SF1">
    <property type="entry name" value="AER328WP"/>
    <property type="match status" value="1"/>
</dbReference>
<evidence type="ECO:0000313" key="3">
    <source>
        <dbReference type="EMBL" id="KAJ4472326.1"/>
    </source>
</evidence>
<organism evidence="3 4">
    <name type="scientific">Lentinula aciculospora</name>
    <dbReference type="NCBI Taxonomy" id="153920"/>
    <lineage>
        <taxon>Eukaryota</taxon>
        <taxon>Fungi</taxon>
        <taxon>Dikarya</taxon>
        <taxon>Basidiomycota</taxon>
        <taxon>Agaricomycotina</taxon>
        <taxon>Agaricomycetes</taxon>
        <taxon>Agaricomycetidae</taxon>
        <taxon>Agaricales</taxon>
        <taxon>Marasmiineae</taxon>
        <taxon>Omphalotaceae</taxon>
        <taxon>Lentinula</taxon>
    </lineage>
</organism>
<dbReference type="Pfam" id="PF26147">
    <property type="entry name" value="AB_HYDROLASE_YMC0-YMC35"/>
    <property type="match status" value="2"/>
</dbReference>
<proteinExistence type="predicted"/>
<dbReference type="EMBL" id="JAOTPV010000021">
    <property type="protein sequence ID" value="KAJ4472326.1"/>
    <property type="molecule type" value="Genomic_DNA"/>
</dbReference>